<keyword evidence="4 5" id="KW-0472">Membrane</keyword>
<dbReference type="InterPro" id="IPR050932">
    <property type="entry name" value="TM2D1-3-like"/>
</dbReference>
<accession>A0A9D1Q3T9</accession>
<name>A0A9D1Q3T9_9GAMM</name>
<dbReference type="Proteomes" id="UP000823934">
    <property type="component" value="Unassembled WGS sequence"/>
</dbReference>
<evidence type="ECO:0000259" key="6">
    <source>
        <dbReference type="Pfam" id="PF05154"/>
    </source>
</evidence>
<feature type="domain" description="TM2" evidence="6">
    <location>
        <begin position="51"/>
        <end position="98"/>
    </location>
</feature>
<dbReference type="EMBL" id="DXHP01000046">
    <property type="protein sequence ID" value="HIW06082.1"/>
    <property type="molecule type" value="Genomic_DNA"/>
</dbReference>
<dbReference type="Pfam" id="PF05154">
    <property type="entry name" value="TM2"/>
    <property type="match status" value="1"/>
</dbReference>
<dbReference type="GO" id="GO:0016020">
    <property type="term" value="C:membrane"/>
    <property type="evidence" value="ECO:0007669"/>
    <property type="project" value="UniProtKB-SubCell"/>
</dbReference>
<reference evidence="7" key="1">
    <citation type="journal article" date="2021" name="PeerJ">
        <title>Extensive microbial diversity within the chicken gut microbiome revealed by metagenomics and culture.</title>
        <authorList>
            <person name="Gilroy R."/>
            <person name="Ravi A."/>
            <person name="Getino M."/>
            <person name="Pursley I."/>
            <person name="Horton D.L."/>
            <person name="Alikhan N.F."/>
            <person name="Baker D."/>
            <person name="Gharbi K."/>
            <person name="Hall N."/>
            <person name="Watson M."/>
            <person name="Adriaenssens E.M."/>
            <person name="Foster-Nyarko E."/>
            <person name="Jarju S."/>
            <person name="Secka A."/>
            <person name="Antonio M."/>
            <person name="Oren A."/>
            <person name="Chaudhuri R.R."/>
            <person name="La Ragione R."/>
            <person name="Hildebrand F."/>
            <person name="Pallen M.J."/>
        </authorList>
    </citation>
    <scope>NUCLEOTIDE SEQUENCE</scope>
    <source>
        <strain evidence="7">CHK160-9182</strain>
    </source>
</reference>
<dbReference type="AlphaFoldDB" id="A0A9D1Q3T9"/>
<evidence type="ECO:0000256" key="4">
    <source>
        <dbReference type="ARBA" id="ARBA00023136"/>
    </source>
</evidence>
<gene>
    <name evidence="7" type="ORF">H9889_01980</name>
</gene>
<keyword evidence="2 5" id="KW-0812">Transmembrane</keyword>
<evidence type="ECO:0000256" key="2">
    <source>
        <dbReference type="ARBA" id="ARBA00022692"/>
    </source>
</evidence>
<evidence type="ECO:0000256" key="5">
    <source>
        <dbReference type="SAM" id="Phobius"/>
    </source>
</evidence>
<evidence type="ECO:0000256" key="1">
    <source>
        <dbReference type="ARBA" id="ARBA00004141"/>
    </source>
</evidence>
<reference evidence="7" key="2">
    <citation type="submission" date="2021-04" db="EMBL/GenBank/DDBJ databases">
        <authorList>
            <person name="Gilroy R."/>
        </authorList>
    </citation>
    <scope>NUCLEOTIDE SEQUENCE</scope>
    <source>
        <strain evidence="7">CHK160-9182</strain>
    </source>
</reference>
<protein>
    <submittedName>
        <fullName evidence="7">TM2 domain-containing protein</fullName>
    </submittedName>
</protein>
<evidence type="ECO:0000313" key="7">
    <source>
        <dbReference type="EMBL" id="HIW06082.1"/>
    </source>
</evidence>
<comment type="caution">
    <text evidence="7">The sequence shown here is derived from an EMBL/GenBank/DDBJ whole genome shotgun (WGS) entry which is preliminary data.</text>
</comment>
<comment type="subcellular location">
    <subcellularLocation>
        <location evidence="1">Membrane</location>
        <topology evidence="1">Multi-pass membrane protein</topology>
    </subcellularLocation>
</comment>
<evidence type="ECO:0000313" key="8">
    <source>
        <dbReference type="Proteomes" id="UP000823934"/>
    </source>
</evidence>
<keyword evidence="3 5" id="KW-1133">Transmembrane helix</keyword>
<organism evidence="7 8">
    <name type="scientific">Candidatus Ignatzschineria merdigallinarum</name>
    <dbReference type="NCBI Taxonomy" id="2838621"/>
    <lineage>
        <taxon>Bacteria</taxon>
        <taxon>Pseudomonadati</taxon>
        <taxon>Pseudomonadota</taxon>
        <taxon>Gammaproteobacteria</taxon>
        <taxon>Cardiobacteriales</taxon>
        <taxon>Ignatzschineriaceae</taxon>
        <taxon>Ignatzschineria</taxon>
    </lineage>
</organism>
<dbReference type="InterPro" id="IPR007829">
    <property type="entry name" value="TM2"/>
</dbReference>
<dbReference type="PANTHER" id="PTHR21016:SF25">
    <property type="entry name" value="TM2 DOMAIN-CONTAINING PROTEIN DDB_G0277895-RELATED"/>
    <property type="match status" value="1"/>
</dbReference>
<sequence>MDHQPTSQNFITTYLAINADKFPKESLSFIEQKLHTLSQEKQIDLQNITLKDPTLALLLSFFFGTFAVDRFYIGNITLGILKLLTIGGCGIWTIIDWFIMMKITRQQNLEKFKNFFKDPTHSI</sequence>
<feature type="transmembrane region" description="Helical" evidence="5">
    <location>
        <begin position="79"/>
        <end position="99"/>
    </location>
</feature>
<dbReference type="PANTHER" id="PTHR21016">
    <property type="entry name" value="BETA-AMYLOID BINDING PROTEIN-RELATED"/>
    <property type="match status" value="1"/>
</dbReference>
<evidence type="ECO:0000256" key="3">
    <source>
        <dbReference type="ARBA" id="ARBA00022989"/>
    </source>
</evidence>
<proteinExistence type="predicted"/>